<organism evidence="1 2">
    <name type="scientific">Aristaeella lactis</name>
    <dbReference type="NCBI Taxonomy" id="3046383"/>
    <lineage>
        <taxon>Bacteria</taxon>
        <taxon>Bacillati</taxon>
        <taxon>Bacillota</taxon>
        <taxon>Clostridia</taxon>
        <taxon>Eubacteriales</taxon>
        <taxon>Aristaeellaceae</taxon>
        <taxon>Aristaeella</taxon>
    </lineage>
</organism>
<evidence type="ECO:0000313" key="2">
    <source>
        <dbReference type="Proteomes" id="UP000192328"/>
    </source>
</evidence>
<sequence length="641" mass="70016">MINAVLGFSGKPLCISERDGKKMNFFDVLSLLGGLAMFLYGMRLMGDSLKENSSGTLKHVMEKVTDNPLKAFILGIAVTALIQSSTATIVITSGLVAAGILTLHQSLGIIIGANVGTTVTGQIIRLLDLNTSGDTSFLRIFQPSTLAPIALIIGILLIMTGILRNSRSIGNIAIGFGILFSGLLNMTSAVNALQKSGMVEQLFSGLGNNPFLGYLTGAGVAFMLQSSSAAVGILQAFSASGLLTFKAIYSVIVGIYLGDCVTTAIVCSIGANREARRVGIVNILYNLSKSAMVLIVITIIHHLGLLDNLWDATVNSGMIANTNTVFNLVCAVCLLPVIGFHERLSDRIVGKDKTVTTKYDEVIRGLNPVFYNTPALALGSCFDTLQTMFTIARANLGKAQKQFEDYSKERNDKINAEELQLDRLTDNLSRYLVELLPHLQSDQYTDILNQYYKETTEFERLGDQAVKIADIAARLSENNTAFSDKCKGELKILQDLMEDVLNNAEEAFSGKNEQAAALIEPKVHVVNDLINQMTQNHLNRMSAGECSFLADAIFSNLMAEYKRVAGICSNIGMATLIRIYPELASREHMFLETLDENGSAEYKTVLRQTRKQYFDRLREKETGDQGQQITMEEALSMNNEQ</sequence>
<dbReference type="EMBL" id="FWXZ01000001">
    <property type="protein sequence ID" value="SMC35850.1"/>
    <property type="molecule type" value="Genomic_DNA"/>
</dbReference>
<accession>A0AC61PHL4</accession>
<name>A0AC61PHL4_9FIRM</name>
<keyword evidence="2" id="KW-1185">Reference proteome</keyword>
<gene>
    <name evidence="1" type="ORF">SAMN06297397_0239</name>
</gene>
<evidence type="ECO:0000313" key="1">
    <source>
        <dbReference type="EMBL" id="SMC35850.1"/>
    </source>
</evidence>
<comment type="caution">
    <text evidence="1">The sequence shown here is derived from an EMBL/GenBank/DDBJ whole genome shotgun (WGS) entry which is preliminary data.</text>
</comment>
<reference evidence="1" key="1">
    <citation type="submission" date="2017-04" db="EMBL/GenBank/DDBJ databases">
        <authorList>
            <person name="Varghese N."/>
            <person name="Submissions S."/>
        </authorList>
    </citation>
    <scope>NUCLEOTIDE SEQUENCE</scope>
    <source>
        <strain evidence="1">WTE2008</strain>
    </source>
</reference>
<dbReference type="Proteomes" id="UP000192328">
    <property type="component" value="Unassembled WGS sequence"/>
</dbReference>
<proteinExistence type="predicted"/>
<protein>
    <submittedName>
        <fullName evidence="1">Phosphate:Na+ symporter</fullName>
    </submittedName>
</protein>